<organism evidence="2 3">
    <name type="scientific">Leptospira kobayashii</name>
    <dbReference type="NCBI Taxonomy" id="1917830"/>
    <lineage>
        <taxon>Bacteria</taxon>
        <taxon>Pseudomonadati</taxon>
        <taxon>Spirochaetota</taxon>
        <taxon>Spirochaetia</taxon>
        <taxon>Leptospirales</taxon>
        <taxon>Leptospiraceae</taxon>
        <taxon>Leptospira</taxon>
    </lineage>
</organism>
<dbReference type="InterPro" id="IPR002716">
    <property type="entry name" value="PIN_dom"/>
</dbReference>
<dbReference type="GO" id="GO:0003677">
    <property type="term" value="F:DNA binding"/>
    <property type="evidence" value="ECO:0007669"/>
    <property type="project" value="UniProtKB-KW"/>
</dbReference>
<accession>A0ABN6KB28</accession>
<evidence type="ECO:0000313" key="3">
    <source>
        <dbReference type="Proteomes" id="UP000245263"/>
    </source>
</evidence>
<proteinExistence type="predicted"/>
<protein>
    <submittedName>
        <fullName evidence="2">DNA-binding protein</fullName>
    </submittedName>
</protein>
<dbReference type="Pfam" id="PF01850">
    <property type="entry name" value="PIN"/>
    <property type="match status" value="1"/>
</dbReference>
<dbReference type="InterPro" id="IPR029060">
    <property type="entry name" value="PIN-like_dom_sf"/>
</dbReference>
<name>A0ABN6KB28_9LEPT</name>
<reference evidence="2 3" key="1">
    <citation type="submission" date="2021-08" db="EMBL/GenBank/DDBJ databases">
        <title>Complete genome sequence of Leptospira kobayashii strain E30.</title>
        <authorList>
            <person name="Nakao R."/>
            <person name="Nakamura S."/>
            <person name="Masuzawa T."/>
            <person name="Koizumi N."/>
        </authorList>
    </citation>
    <scope>NUCLEOTIDE SEQUENCE [LARGE SCALE GENOMIC DNA]</scope>
    <source>
        <strain evidence="2 3">E30</strain>
    </source>
</reference>
<dbReference type="RefSeq" id="WP_109020815.1">
    <property type="nucleotide sequence ID" value="NZ_AP025028.1"/>
</dbReference>
<keyword evidence="2" id="KW-0238">DNA-binding</keyword>
<evidence type="ECO:0000259" key="1">
    <source>
        <dbReference type="Pfam" id="PF01850"/>
    </source>
</evidence>
<gene>
    <name evidence="2" type="ORF">LPTSP3_g06760</name>
</gene>
<evidence type="ECO:0000313" key="2">
    <source>
        <dbReference type="EMBL" id="BDA77746.1"/>
    </source>
</evidence>
<dbReference type="Gene3D" id="3.40.50.1010">
    <property type="entry name" value="5'-nuclease"/>
    <property type="match status" value="1"/>
</dbReference>
<keyword evidence="3" id="KW-1185">Reference proteome</keyword>
<sequence length="144" mass="16670">MALYIDTSFLLNIIYSEDGFEKNLDTFNKSNNLFSSILLEIETTRSLNLTFTKEKKSLGNKWLNDVSEFTDKLFSRINLKNVDIDIKNEIGKNKTILELKSLEATHLATALYIQKLISEELILCSWDDRFREVAQKCGLKLIKK</sequence>
<dbReference type="Proteomes" id="UP000245263">
    <property type="component" value="Chromosome 1"/>
</dbReference>
<dbReference type="SUPFAM" id="SSF88723">
    <property type="entry name" value="PIN domain-like"/>
    <property type="match status" value="1"/>
</dbReference>
<dbReference type="EMBL" id="AP025028">
    <property type="protein sequence ID" value="BDA77746.1"/>
    <property type="molecule type" value="Genomic_DNA"/>
</dbReference>
<feature type="domain" description="PIN" evidence="1">
    <location>
        <begin position="4"/>
        <end position="134"/>
    </location>
</feature>